<dbReference type="SUPFAM" id="SSF48371">
    <property type="entry name" value="ARM repeat"/>
    <property type="match status" value="1"/>
</dbReference>
<sequence>MAPLPYSVGDWVNISDSDGKRSLVEQKIVTEFAGAIDTGVYSFLNLFRDLGPYLTSGVDGVVLARALSLLPPVLSSLETEPSRQIVNTLVKYFCDRLASRDQDSSFRYGIYEVAASLRVIVNWQHFIPSDTAVVATAIYGLADFSIMRDLAPATRVELLRVLDIIFRQRGLDLIKMTGVASQINGLVELASHEKNPSCLTLLFSLYIHVSKEWDLEAPQIESLWNSFSRYYPITVGGSAKDPKHPSKETLRDLLLGCIVSNDSYAKDAIPMCLEKLDTTADLSADTKTEVLTTLAACVENYSVPAVAPFAPKIWDSLKFEIWNGEVDDFIKLSLKVLLSVSISLSRRVYDWEDTQNPLAIYINTVIKETSGRILDMSTQFLRSSGLILCSVASGSPLAFHLVAKSIIPRINVVWQNLKLGSERNLLLGVFNNILIARLAQPDIAPRPTTTPTSIIVDENPHAIANLKQGFSKFSDTLVDVYFGAVTLADDKAHLTTGHGASPDPVFGAAAIKGLTMLFQIPNYLSVAEQGMIVQKLTDFATHPSQNADIQAAVVESLNQISSIEPKIFGDVTLSTLVDALPTKLSEDPEKQEEEMEAILLRLESLVGISCTNVCENEFRDGPPVGVAAGYWHRNFDSTMKKILVKLEAVVQHKGQMPYVVALLATILDGLEKFEKTLEKARSHAPQPASPIPSSGPYTYIVMELFRMTVAQKFDGNGQVYLGLKSVILEQGSEDKIVELVGKVAMIALRSKLTTASNNFVINWNSTFTREPSVIWTLFTHSVDALLAQSHKNLRDGPPDKCLANALSMFLLAGSPSKSNAELRISAGDLAATMISNATSLRSRSSPFSQVAMLWMLQLLVNKFGASKETLEDGGSLLSVMETVLSESSTSAVQTVKAYQVLAYFTAASLASFDPTMTTLIGLMISGIKDFKHGRKVAQSFRILLDSSPILNEDNYCTLRKLRKPRLFTLAAEPLITLWQNTSDKGLKDNYLIALAGILFYMPPTYLTEGSTASLLMPLILEGVTVMDDDWTKVAYLKTLASITPLCPSLIQEHLDSVITRVSDRLRNTYDDPSDGSVQCRVLALEVMMLLIAHVKPSLLLQRATKMLRELDYAKDDAAWEVRQKATLCRIKWFYLADSA</sequence>
<dbReference type="STRING" id="1072389.K1X9X7"/>
<comment type="similarity">
    <text evidence="2 5">Belongs to the MET18/MMS19 family.</text>
</comment>
<dbReference type="Pfam" id="PF14500">
    <property type="entry name" value="MMS19_N"/>
    <property type="match status" value="1"/>
</dbReference>
<keyword evidence="3" id="KW-0677">Repeat</keyword>
<evidence type="ECO:0000256" key="5">
    <source>
        <dbReference type="RuleBase" id="RU367072"/>
    </source>
</evidence>
<keyword evidence="4 5" id="KW-0539">Nucleus</keyword>
<dbReference type="Pfam" id="PF12460">
    <property type="entry name" value="MMS19_C"/>
    <property type="match status" value="1"/>
</dbReference>
<evidence type="ECO:0000313" key="8">
    <source>
        <dbReference type="EMBL" id="EKD17523.1"/>
    </source>
</evidence>
<dbReference type="GO" id="GO:0005634">
    <property type="term" value="C:nucleus"/>
    <property type="evidence" value="ECO:0007669"/>
    <property type="project" value="UniProtKB-SubCell"/>
</dbReference>
<dbReference type="RefSeq" id="XP_007292273.1">
    <property type="nucleotide sequence ID" value="XM_007292211.1"/>
</dbReference>
<name>K1X9X7_MARBU</name>
<dbReference type="FunCoup" id="K1X9X7">
    <property type="interactions" value="920"/>
</dbReference>
<dbReference type="OMA" id="IILDFTT"/>
<evidence type="ECO:0000256" key="4">
    <source>
        <dbReference type="ARBA" id="ARBA00023242"/>
    </source>
</evidence>
<dbReference type="GO" id="GO:0051604">
    <property type="term" value="P:protein maturation"/>
    <property type="evidence" value="ECO:0007669"/>
    <property type="project" value="UniProtKB-UniRule"/>
</dbReference>
<comment type="function">
    <text evidence="5">Key component of the cytosolic iron-sulfur protein assembly (CIA) complex, a multiprotein complex that mediates the incorporation of iron-sulfur cluster into apoproteins specifically involved in DNA metabolism and genomic integrity. In the CIA complex, MMS19 acts as an adapter between early-acting CIA components and a subset of cellular target iron-sulfur proteins.</text>
</comment>
<dbReference type="InterPro" id="IPR011989">
    <property type="entry name" value="ARM-like"/>
</dbReference>
<dbReference type="GO" id="GO:0006281">
    <property type="term" value="P:DNA repair"/>
    <property type="evidence" value="ECO:0007669"/>
    <property type="project" value="UniProtKB-UniRule"/>
</dbReference>
<dbReference type="PANTHER" id="PTHR12891">
    <property type="entry name" value="DNA REPAIR/TRANSCRIPTION PROTEIN MET18/MMS19"/>
    <property type="match status" value="1"/>
</dbReference>
<reference evidence="8 9" key="1">
    <citation type="journal article" date="2012" name="BMC Genomics">
        <title>Sequencing the genome of Marssonina brunnea reveals fungus-poplar co-evolution.</title>
        <authorList>
            <person name="Zhu S."/>
            <person name="Cao Y.-Z."/>
            <person name="Jiang C."/>
            <person name="Tan B.-Y."/>
            <person name="Wang Z."/>
            <person name="Feng S."/>
            <person name="Zhang L."/>
            <person name="Su X.-H."/>
            <person name="Brejova B."/>
            <person name="Vinar T."/>
            <person name="Xu M."/>
            <person name="Wang M.-X."/>
            <person name="Zhang S.-G."/>
            <person name="Huang M.-R."/>
            <person name="Wu R."/>
            <person name="Zhou Y."/>
        </authorList>
    </citation>
    <scope>NUCLEOTIDE SEQUENCE [LARGE SCALE GENOMIC DNA]</scope>
    <source>
        <strain evidence="8 9">MB_m1</strain>
    </source>
</reference>
<dbReference type="GO" id="GO:0016226">
    <property type="term" value="P:iron-sulfur cluster assembly"/>
    <property type="evidence" value="ECO:0007669"/>
    <property type="project" value="UniProtKB-UniRule"/>
</dbReference>
<dbReference type="AlphaFoldDB" id="K1X9X7"/>
<accession>K1X9X7</accession>
<organism evidence="8 9">
    <name type="scientific">Marssonina brunnea f. sp. multigermtubi (strain MB_m1)</name>
    <name type="common">Marssonina leaf spot fungus</name>
    <dbReference type="NCBI Taxonomy" id="1072389"/>
    <lineage>
        <taxon>Eukaryota</taxon>
        <taxon>Fungi</taxon>
        <taxon>Dikarya</taxon>
        <taxon>Ascomycota</taxon>
        <taxon>Pezizomycotina</taxon>
        <taxon>Leotiomycetes</taxon>
        <taxon>Helotiales</taxon>
        <taxon>Drepanopezizaceae</taxon>
        <taxon>Drepanopeziza</taxon>
    </lineage>
</organism>
<dbReference type="EMBL" id="JH921436">
    <property type="protein sequence ID" value="EKD17523.1"/>
    <property type="molecule type" value="Genomic_DNA"/>
</dbReference>
<protein>
    <recommendedName>
        <fullName evidence="5">MMS19 nucleotide excision repair protein</fullName>
    </recommendedName>
</protein>
<evidence type="ECO:0000256" key="1">
    <source>
        <dbReference type="ARBA" id="ARBA00004123"/>
    </source>
</evidence>
<dbReference type="InterPro" id="IPR029240">
    <property type="entry name" value="MMS19_N"/>
</dbReference>
<dbReference type="HOGENOM" id="CLU_007956_0_0_1"/>
<dbReference type="OrthoDB" id="342900at2759"/>
<evidence type="ECO:0000259" key="7">
    <source>
        <dbReference type="Pfam" id="PF14500"/>
    </source>
</evidence>
<dbReference type="InterPro" id="IPR024687">
    <property type="entry name" value="MMS19_C"/>
</dbReference>
<feature type="domain" description="MMS19 N-terminal" evidence="7">
    <location>
        <begin position="49"/>
        <end position="323"/>
    </location>
</feature>
<evidence type="ECO:0000256" key="2">
    <source>
        <dbReference type="ARBA" id="ARBA00009340"/>
    </source>
</evidence>
<dbReference type="GO" id="GO:0097361">
    <property type="term" value="C:cytosolic [4Fe-4S] assembly targeting complex"/>
    <property type="evidence" value="ECO:0007669"/>
    <property type="project" value="UniProtKB-UniRule"/>
</dbReference>
<dbReference type="eggNOG" id="KOG1967">
    <property type="taxonomic scope" value="Eukaryota"/>
</dbReference>
<dbReference type="InterPro" id="IPR039920">
    <property type="entry name" value="MMS19"/>
</dbReference>
<keyword evidence="9" id="KW-1185">Reference proteome</keyword>
<dbReference type="InterPro" id="IPR016024">
    <property type="entry name" value="ARM-type_fold"/>
</dbReference>
<evidence type="ECO:0000313" key="9">
    <source>
        <dbReference type="Proteomes" id="UP000006753"/>
    </source>
</evidence>
<keyword evidence="5" id="KW-0227">DNA damage</keyword>
<evidence type="ECO:0000256" key="3">
    <source>
        <dbReference type="ARBA" id="ARBA00022737"/>
    </source>
</evidence>
<keyword evidence="5" id="KW-0234">DNA repair</keyword>
<dbReference type="Proteomes" id="UP000006753">
    <property type="component" value="Unassembled WGS sequence"/>
</dbReference>
<dbReference type="Gene3D" id="1.25.10.10">
    <property type="entry name" value="Leucine-rich Repeat Variant"/>
    <property type="match status" value="1"/>
</dbReference>
<comment type="subcellular location">
    <subcellularLocation>
        <location evidence="1 5">Nucleus</location>
    </subcellularLocation>
</comment>
<dbReference type="PANTHER" id="PTHR12891:SF0">
    <property type="entry name" value="MMS19 NUCLEOTIDE EXCISION REPAIR PROTEIN HOMOLOG"/>
    <property type="match status" value="1"/>
</dbReference>
<dbReference type="KEGG" id="mbe:MBM_04384"/>
<gene>
    <name evidence="8" type="ORF">MBM_04384</name>
</gene>
<dbReference type="GeneID" id="18760319"/>
<dbReference type="InParanoid" id="K1X9X7"/>
<feature type="domain" description="MMS19 C-terminal" evidence="6">
    <location>
        <begin position="635"/>
        <end position="1090"/>
    </location>
</feature>
<proteinExistence type="inferred from homology"/>
<evidence type="ECO:0000259" key="6">
    <source>
        <dbReference type="Pfam" id="PF12460"/>
    </source>
</evidence>